<proteinExistence type="predicted"/>
<organism evidence="1 2">
    <name type="scientific">Streptomyces vulcanius</name>
    <dbReference type="NCBI Taxonomy" id="1441876"/>
    <lineage>
        <taxon>Bacteria</taxon>
        <taxon>Bacillati</taxon>
        <taxon>Actinomycetota</taxon>
        <taxon>Actinomycetes</taxon>
        <taxon>Kitasatosporales</taxon>
        <taxon>Streptomycetaceae</taxon>
        <taxon>Streptomyces</taxon>
    </lineage>
</organism>
<evidence type="ECO:0000313" key="1">
    <source>
        <dbReference type="EMBL" id="MFC4506649.1"/>
    </source>
</evidence>
<name>A0ABV9B4R2_9ACTN</name>
<dbReference type="EMBL" id="JBHSFK010000046">
    <property type="protein sequence ID" value="MFC4506649.1"/>
    <property type="molecule type" value="Genomic_DNA"/>
</dbReference>
<dbReference type="InterPro" id="IPR058915">
    <property type="entry name" value="AcrVA2-like"/>
</dbReference>
<gene>
    <name evidence="1" type="ORF">ACFPIH_45615</name>
</gene>
<accession>A0ABV9B4R2</accession>
<comment type="caution">
    <text evidence="1">The sequence shown here is derived from an EMBL/GenBank/DDBJ whole genome shotgun (WGS) entry which is preliminary data.</text>
</comment>
<dbReference type="Pfam" id="PF26125">
    <property type="entry name" value="AcrVA2-like"/>
    <property type="match status" value="1"/>
</dbReference>
<reference evidence="2" key="1">
    <citation type="journal article" date="2019" name="Int. J. Syst. Evol. Microbiol.">
        <title>The Global Catalogue of Microorganisms (GCM) 10K type strain sequencing project: providing services to taxonomists for standard genome sequencing and annotation.</title>
        <authorList>
            <consortium name="The Broad Institute Genomics Platform"/>
            <consortium name="The Broad Institute Genome Sequencing Center for Infectious Disease"/>
            <person name="Wu L."/>
            <person name="Ma J."/>
        </authorList>
    </citation>
    <scope>NUCLEOTIDE SEQUENCE [LARGE SCALE GENOMIC DNA]</scope>
    <source>
        <strain evidence="2">CGMCC 4.7177</strain>
    </source>
</reference>
<dbReference type="RefSeq" id="WP_381184831.1">
    <property type="nucleotide sequence ID" value="NZ_JBHSFK010000046.1"/>
</dbReference>
<keyword evidence="2" id="KW-1185">Reference proteome</keyword>
<sequence>MEQRTDKKTLELAREMVNAMASHIQGGVSRYPALKELVAYLTAGIKEVPKGLIPVRPHDRREMSAMGRDAAIHELWRGGKTVLAMDEYLLATLSESPAELPTAVVRGLKYRNPLIVLNTPDVSDEDTQYYREQIGIPLVAYTFGRWDDGELLCSTNNDRFEDLGVMFVGYISTPEGLALQTLRCTVPLGAESTTVTDAVARTVSGFHFNEDLGERDIPRLATWLRRYLTQVLHTVSYAGSNPEDAEVYRPPVKAAGKGKKARRPRQEDVTEFVKLGANLSRELRGLRESERWWSGTE</sequence>
<protein>
    <submittedName>
        <fullName evidence="1">Uncharacterized protein</fullName>
    </submittedName>
</protein>
<evidence type="ECO:0000313" key="2">
    <source>
        <dbReference type="Proteomes" id="UP001595839"/>
    </source>
</evidence>
<dbReference type="Proteomes" id="UP001595839">
    <property type="component" value="Unassembled WGS sequence"/>
</dbReference>